<feature type="domain" description="Trafficking protein particle complex subunit 13 middle" evidence="4">
    <location>
        <begin position="173"/>
        <end position="299"/>
    </location>
</feature>
<keyword evidence="5" id="KW-1185">Reference proteome</keyword>
<accession>A0A6P8HK50</accession>
<dbReference type="PANTHER" id="PTHR13134:SF3">
    <property type="entry name" value="TRAFFICKING PROTEIN PARTICLE COMPLEX SUBUNIT 13"/>
    <property type="match status" value="1"/>
</dbReference>
<dbReference type="PANTHER" id="PTHR13134">
    <property type="entry name" value="TRAFFICKING PROTEIN PARTICLE COMPLEX SUBUNIT 13"/>
    <property type="match status" value="1"/>
</dbReference>
<evidence type="ECO:0000259" key="3">
    <source>
        <dbReference type="Pfam" id="PF23643"/>
    </source>
</evidence>
<dbReference type="InterPro" id="IPR010378">
    <property type="entry name" value="TRAPPC13"/>
</dbReference>
<dbReference type="InParanoid" id="A0A6P8HK50"/>
<evidence type="ECO:0000259" key="2">
    <source>
        <dbReference type="Pfam" id="PF06159"/>
    </source>
</evidence>
<evidence type="ECO:0000259" key="4">
    <source>
        <dbReference type="Pfam" id="PF23647"/>
    </source>
</evidence>
<dbReference type="OrthoDB" id="10250284at2759"/>
<gene>
    <name evidence="6" type="primary">LOC116290122</name>
</gene>
<dbReference type="InterPro" id="IPR055427">
    <property type="entry name" value="TRAPPC13_N"/>
</dbReference>
<evidence type="ECO:0000313" key="5">
    <source>
        <dbReference type="Proteomes" id="UP000515163"/>
    </source>
</evidence>
<dbReference type="FunCoup" id="A0A6P8HK50">
    <property type="interactions" value="1759"/>
</dbReference>
<dbReference type="GeneID" id="116290122"/>
<organism evidence="5 6">
    <name type="scientific">Actinia tenebrosa</name>
    <name type="common">Australian red waratah sea anemone</name>
    <dbReference type="NCBI Taxonomy" id="6105"/>
    <lineage>
        <taxon>Eukaryota</taxon>
        <taxon>Metazoa</taxon>
        <taxon>Cnidaria</taxon>
        <taxon>Anthozoa</taxon>
        <taxon>Hexacorallia</taxon>
        <taxon>Actiniaria</taxon>
        <taxon>Actiniidae</taxon>
        <taxon>Actinia</taxon>
    </lineage>
</organism>
<evidence type="ECO:0000256" key="1">
    <source>
        <dbReference type="ARBA" id="ARBA00010785"/>
    </source>
</evidence>
<dbReference type="AlphaFoldDB" id="A0A6P8HK50"/>
<dbReference type="KEGG" id="aten:116290122"/>
<comment type="similarity">
    <text evidence="1">Belongs to the TRAPPC13 family.</text>
</comment>
<dbReference type="Pfam" id="PF23647">
    <property type="entry name" value="TRAPPC13_M"/>
    <property type="match status" value="1"/>
</dbReference>
<dbReference type="InterPro" id="IPR055429">
    <property type="entry name" value="TRAPPC13_M"/>
</dbReference>
<protein>
    <submittedName>
        <fullName evidence="6">Trafficking protein particle complex subunit 13-like</fullName>
    </submittedName>
</protein>
<feature type="domain" description="Trafficking protein particle complex subunit 13 C-terminal" evidence="3">
    <location>
        <begin position="314"/>
        <end position="410"/>
    </location>
</feature>
<dbReference type="Proteomes" id="UP000515163">
    <property type="component" value="Unplaced"/>
</dbReference>
<proteinExistence type="inferred from homology"/>
<dbReference type="Pfam" id="PF06159">
    <property type="entry name" value="TRAPPC13_N"/>
    <property type="match status" value="1"/>
</dbReference>
<dbReference type="RefSeq" id="XP_031552970.1">
    <property type="nucleotide sequence ID" value="XM_031697110.1"/>
</dbReference>
<dbReference type="InterPro" id="IPR055428">
    <property type="entry name" value="TRAPPC13_C"/>
</dbReference>
<reference evidence="6" key="1">
    <citation type="submission" date="2025-08" db="UniProtKB">
        <authorList>
            <consortium name="RefSeq"/>
        </authorList>
    </citation>
    <scope>IDENTIFICATION</scope>
    <source>
        <tissue evidence="6">Tentacle</tissue>
    </source>
</reference>
<evidence type="ECO:0000313" key="6">
    <source>
        <dbReference type="RefSeq" id="XP_031552970.1"/>
    </source>
</evidence>
<name>A0A6P8HK50_ACTTE</name>
<dbReference type="GO" id="GO:1990072">
    <property type="term" value="C:TRAPPIII protein complex"/>
    <property type="evidence" value="ECO:0007669"/>
    <property type="project" value="TreeGrafter"/>
</dbReference>
<sequence>MDSGLREREHLLALKVMRLTKPSMYTNVPVHCEAQDLPGTIFKESHDADIATIKGVYNFGLGDLLVLPQTFGNIFLGETFSSYVSVHNDSNQTVKDIVIKTDLQTSSQRLTLSGAANMPVAKLDTQQSYDQVIHHEVKELGTHILVCAVSYSTNAGEKMYFRKFFKFQVLKPLDVKTKFYNGEDDTVFLEAQVQNITSSPMVMESVRLEPSQIYTVIDLNSVSDDSNKLNSEEAPTENVFGRGSFLHPNDTRQYLYMLRTKPSYERNHKSASMVGKLDIVWRTGFGERGRLQTSHLTRVTQIPTDIKLTVSRIPDTVPVETRFPVEFKLKNTCERKMDLRLLMTKSKDGAMMWCGTSGRNIGVLVPGSHLDLKLHLLPLSAGLQSVSGLRVLDNLSGRTYEFDNITSVFVYSCDQSPFTSNNLVSQTIE</sequence>
<dbReference type="Pfam" id="PF23643">
    <property type="entry name" value="TRAPPC13_C"/>
    <property type="match status" value="1"/>
</dbReference>
<feature type="domain" description="Trafficking protein particle complex subunit 13 N-terminal" evidence="2">
    <location>
        <begin position="10"/>
        <end position="169"/>
    </location>
</feature>